<evidence type="ECO:0000313" key="3">
    <source>
        <dbReference type="Proteomes" id="UP000617979"/>
    </source>
</evidence>
<name>A0ABQ1G2R5_9BACL</name>
<feature type="region of interest" description="Disordered" evidence="1">
    <location>
        <begin position="130"/>
        <end position="157"/>
    </location>
</feature>
<dbReference type="RefSeq" id="WP_188429731.1">
    <property type="nucleotide sequence ID" value="NZ_BMEX01000002.1"/>
</dbReference>
<dbReference type="EMBL" id="BMEX01000002">
    <property type="protein sequence ID" value="GGA35959.1"/>
    <property type="molecule type" value="Genomic_DNA"/>
</dbReference>
<evidence type="ECO:0000313" key="2">
    <source>
        <dbReference type="EMBL" id="GGA35959.1"/>
    </source>
</evidence>
<keyword evidence="3" id="KW-1185">Reference proteome</keyword>
<dbReference type="Proteomes" id="UP000617979">
    <property type="component" value="Unassembled WGS sequence"/>
</dbReference>
<sequence length="157" mass="18525">MMKSEEEKTKTEELHQTLYLVAEKLQSVWQLTRKRGAYLREGTLRDLFEETTQKGQALQKGRLGYLPWREDPDGYLRCYAEDVEWSEERLSLRVTEDHRPFISRLDETGREINRAYIGEEAKPFAELIWESPPEHTPDKKRISNNEDQDGKSAHNTK</sequence>
<evidence type="ECO:0000256" key="1">
    <source>
        <dbReference type="SAM" id="MobiDB-lite"/>
    </source>
</evidence>
<protein>
    <submittedName>
        <fullName evidence="2">Uncharacterized protein</fullName>
    </submittedName>
</protein>
<accession>A0ABQ1G2R5</accession>
<organism evidence="2 3">
    <name type="scientific">Kroppenstedtia guangzhouensis</name>
    <dbReference type="NCBI Taxonomy" id="1274356"/>
    <lineage>
        <taxon>Bacteria</taxon>
        <taxon>Bacillati</taxon>
        <taxon>Bacillota</taxon>
        <taxon>Bacilli</taxon>
        <taxon>Bacillales</taxon>
        <taxon>Thermoactinomycetaceae</taxon>
        <taxon>Kroppenstedtia</taxon>
    </lineage>
</organism>
<comment type="caution">
    <text evidence="2">The sequence shown here is derived from an EMBL/GenBank/DDBJ whole genome shotgun (WGS) entry which is preliminary data.</text>
</comment>
<feature type="compositionally biased region" description="Basic and acidic residues" evidence="1">
    <location>
        <begin position="132"/>
        <end position="157"/>
    </location>
</feature>
<gene>
    <name evidence="2" type="ORF">GCM10007416_06040</name>
</gene>
<proteinExistence type="predicted"/>
<reference evidence="3" key="1">
    <citation type="journal article" date="2019" name="Int. J. Syst. Evol. Microbiol.">
        <title>The Global Catalogue of Microorganisms (GCM) 10K type strain sequencing project: providing services to taxonomists for standard genome sequencing and annotation.</title>
        <authorList>
            <consortium name="The Broad Institute Genomics Platform"/>
            <consortium name="The Broad Institute Genome Sequencing Center for Infectious Disease"/>
            <person name="Wu L."/>
            <person name="Ma J."/>
        </authorList>
    </citation>
    <scope>NUCLEOTIDE SEQUENCE [LARGE SCALE GENOMIC DNA]</scope>
    <source>
        <strain evidence="3">CGMCC 1.12404</strain>
    </source>
</reference>